<evidence type="ECO:0000256" key="1">
    <source>
        <dbReference type="ARBA" id="ARBA00004442"/>
    </source>
</evidence>
<sequence length="603" mass="67112">MKTAAKCYPMKWLVLLCWGILSVFMPAGTSLGESGVPYEVTLEGVADKGLQGILKALSNTFAKQDEPPATLYLLKRRTSDDIELFRQALRSRGYYAAQIDVEIDEKSEPVQVRFHIQTGPPYLLKSVDIVQESGEPFPETVKVPSAAELNLEVGQPSNARRILDAQDLILRKMQAQGYPFAKIMERRVVVDHSVEGVLVTYRMELGPLAHFGATDIKGLESVEEGFIRRKLPWKQGDRFNGDLFVEARKRYTETRLFSLILIKHAEALDADGELPISIELKERKHRSVRVGVSYATDEGAGVTASWENRNLFHQGEKFKTALTISSLVLALDNTFQKADFMRPDQSLNANLRVARDDTDAFTSNNLETSLIVQRELMRGMKIGAGPGFRLSRVDQTTEDQQNFALLSFPGQFDWDTSDNLLDPTRGGRLRLQASPYYDMLGSNVTFFRTYASYSRYFILLEHPFLLFAGRGAVGSMGGTDRDSIPADIRFYAGGGGSIRGYPYQTVSPLLDGEPIGGRSLVELSAEFRLKVTKSIGLVAFLDGGSAFDSVYPDFSTSLRWGTGAGVRYFTPIGPLRVDVGVPLNRREDLDDPFQVYISLGQAF</sequence>
<dbReference type="Proteomes" id="UP001144372">
    <property type="component" value="Unassembled WGS sequence"/>
</dbReference>
<comment type="similarity">
    <text evidence="2">Belongs to the TamA family.</text>
</comment>
<evidence type="ECO:0000256" key="3">
    <source>
        <dbReference type="ARBA" id="ARBA00015419"/>
    </source>
</evidence>
<gene>
    <name evidence="9" type="ORF">DAMNIGENAA_17500</name>
</gene>
<evidence type="ECO:0000313" key="10">
    <source>
        <dbReference type="Proteomes" id="UP001144372"/>
    </source>
</evidence>
<keyword evidence="4" id="KW-0472">Membrane</keyword>
<dbReference type="InterPro" id="IPR035243">
    <property type="entry name" value="TamA_POTRA_Dom_1"/>
</dbReference>
<dbReference type="Pfam" id="PF01103">
    <property type="entry name" value="Omp85"/>
    <property type="match status" value="1"/>
</dbReference>
<comment type="caution">
    <text evidence="9">The sequence shown here is derived from an EMBL/GenBank/DDBJ whole genome shotgun (WGS) entry which is preliminary data.</text>
</comment>
<dbReference type="InterPro" id="IPR039910">
    <property type="entry name" value="D15-like"/>
</dbReference>
<dbReference type="Pfam" id="PF17243">
    <property type="entry name" value="POTRA_TamA_1"/>
    <property type="match status" value="1"/>
</dbReference>
<feature type="domain" description="TamA POTRA" evidence="8">
    <location>
        <begin position="39"/>
        <end position="117"/>
    </location>
</feature>
<dbReference type="EMBL" id="BSDR01000001">
    <property type="protein sequence ID" value="GLI34317.1"/>
    <property type="molecule type" value="Genomic_DNA"/>
</dbReference>
<dbReference type="Gene3D" id="3.10.20.310">
    <property type="entry name" value="membrane protein fhac"/>
    <property type="match status" value="2"/>
</dbReference>
<feature type="domain" description="Bacterial surface antigen (D15)" evidence="7">
    <location>
        <begin position="310"/>
        <end position="603"/>
    </location>
</feature>
<evidence type="ECO:0000256" key="2">
    <source>
        <dbReference type="ARBA" id="ARBA00010248"/>
    </source>
</evidence>
<dbReference type="PANTHER" id="PTHR12815">
    <property type="entry name" value="SORTING AND ASSEMBLY MACHINERY SAMM50 PROTEIN FAMILY MEMBER"/>
    <property type="match status" value="1"/>
</dbReference>
<reference evidence="9" key="1">
    <citation type="submission" date="2022-12" db="EMBL/GenBank/DDBJ databases">
        <title>Reference genome sequencing for broad-spectrum identification of bacterial and archaeal isolates by mass spectrometry.</title>
        <authorList>
            <person name="Sekiguchi Y."/>
            <person name="Tourlousse D.M."/>
        </authorList>
    </citation>
    <scope>NUCLEOTIDE SEQUENCE</scope>
    <source>
        <strain evidence="9">ASRB1</strain>
    </source>
</reference>
<evidence type="ECO:0000256" key="6">
    <source>
        <dbReference type="ARBA" id="ARBA00093548"/>
    </source>
</evidence>
<evidence type="ECO:0000259" key="7">
    <source>
        <dbReference type="Pfam" id="PF01103"/>
    </source>
</evidence>
<protein>
    <recommendedName>
        <fullName evidence="3">Translocation and assembly module subunit TamA</fullName>
    </recommendedName>
    <alternativeName>
        <fullName evidence="5">Autotransporter assembly factor TamA</fullName>
    </alternativeName>
</protein>
<evidence type="ECO:0000256" key="5">
    <source>
        <dbReference type="ARBA" id="ARBA00033063"/>
    </source>
</evidence>
<name>A0A9W6D522_9BACT</name>
<evidence type="ECO:0000259" key="8">
    <source>
        <dbReference type="Pfam" id="PF17243"/>
    </source>
</evidence>
<accession>A0A9W6D522</accession>
<dbReference type="Gene3D" id="2.40.160.50">
    <property type="entry name" value="membrane protein fhac: a member of the omp85/tpsb transporter family"/>
    <property type="match status" value="1"/>
</dbReference>
<comment type="subcellular location">
    <subcellularLocation>
        <location evidence="1">Cell outer membrane</location>
    </subcellularLocation>
</comment>
<organism evidence="9 10">
    <name type="scientific">Desulforhabdus amnigena</name>
    <dbReference type="NCBI Taxonomy" id="40218"/>
    <lineage>
        <taxon>Bacteria</taxon>
        <taxon>Pseudomonadati</taxon>
        <taxon>Thermodesulfobacteriota</taxon>
        <taxon>Syntrophobacteria</taxon>
        <taxon>Syntrophobacterales</taxon>
        <taxon>Syntrophobacteraceae</taxon>
        <taxon>Desulforhabdus</taxon>
    </lineage>
</organism>
<dbReference type="AlphaFoldDB" id="A0A9W6D522"/>
<keyword evidence="10" id="KW-1185">Reference proteome</keyword>
<comment type="subunit">
    <text evidence="6">Interacts with TamB to form the translocation and assembly module (TAM).</text>
</comment>
<dbReference type="GO" id="GO:0009279">
    <property type="term" value="C:cell outer membrane"/>
    <property type="evidence" value="ECO:0007669"/>
    <property type="project" value="UniProtKB-SubCell"/>
</dbReference>
<evidence type="ECO:0000313" key="9">
    <source>
        <dbReference type="EMBL" id="GLI34317.1"/>
    </source>
</evidence>
<dbReference type="InterPro" id="IPR000184">
    <property type="entry name" value="Bac_surfAg_D15"/>
</dbReference>
<dbReference type="PANTHER" id="PTHR12815:SF42">
    <property type="entry name" value="BACTERIAL SURFACE ANTIGEN (D15) DOMAIN-CONTAINING PROTEIN"/>
    <property type="match status" value="1"/>
</dbReference>
<proteinExistence type="inferred from homology"/>
<evidence type="ECO:0000256" key="4">
    <source>
        <dbReference type="ARBA" id="ARBA00023136"/>
    </source>
</evidence>